<name>A0A8H7E1V4_9EURO</name>
<sequence>MGSVDEEISGCCDKLSSFIRRLEPLSEDAVVQPWYEQLGRLKVWIEENRIASNGRASLEQRLEGSSHIVSAILELLSTLRHTIQSCADGNADDLHTTQESAHAPSLSEDVTDMLDILINVLDSLYDLSSTFTNPMPIDMLTDPIFQSIDEFTETFDVAHVEAKYPCAPLPLVRRLGSMNIRRRSSLWYQKRKNDALQSALAQTMPTSKAVASSVRSRKSHVTDPSTVLSSVPSVFDTPLNEFQAVTVDSRSSVSLSQPMKTAIQPDTEPIDSSLLPELDSLAQSDDEGSVDSMTSFAVTMSPSSETQGRVPKPPPKFYEDQPFECMYCFKTLRKVKTHRAWKRHVMRDLKPYICSFGGCSEDARMFSRRRDWFQHELDLHRTYWECPRGCLEPFLNSSDFKAHLIGQHQTQLTQDQLETLTKALANQQDGRHKASCELCGKVYPVNEGLRRHLGGEMEEIALFVMPRPHDFWDGSDGSSDTDASDGTGSITEVAKLDASSRVEVEELLACLTPTRTGEADPAVSLSRPLQKQKTSEREAFQLGVDEMARFGEQDETVASDAITEQPKPFVIEHEIEPDFSDFDRRDWILPGASTVNDDTTIHEALKDLAADFYSQARKSKSTTAPPAGELAPSPGQEPGDSIPQDLYLVSGPENSFPGHEETTEKLTPIKPAAGHAVREAKNPAVTYRTDHEENFATEFDHYHDSQIGVLETGFHDQEDHRTPETVSTPEALSGPSAASTFKCTRPGCTDPPFQTQYLLNCHVNAQHTNRSLSRPHLCPLKSCPRSVSGRGFKRMDALVQHRLIHNSPGYICPFCTDQEHRYPRPDNLQRHVRVHHPDKARDDPRLRTVLSQKTTGNTRRKRMAGVPPSHMEQTEATKGADTDHMPSGGEVVNVAEKTIEQPLHPVDPRHEKQ</sequence>
<protein>
    <recommendedName>
        <fullName evidence="2">C2H2-type domain-containing protein</fullName>
    </recommendedName>
</protein>
<dbReference type="SMART" id="SM00355">
    <property type="entry name" value="ZnF_C2H2"/>
    <property type="match status" value="7"/>
</dbReference>
<dbReference type="EMBL" id="JAACFV010000181">
    <property type="protein sequence ID" value="KAF7503396.1"/>
    <property type="molecule type" value="Genomic_DNA"/>
</dbReference>
<dbReference type="OrthoDB" id="6133115at2759"/>
<dbReference type="Pfam" id="PF26082">
    <property type="entry name" value="zf-C2H2_AcuF"/>
    <property type="match status" value="1"/>
</dbReference>
<accession>A0A8H7E1V4</accession>
<dbReference type="InterPro" id="IPR013087">
    <property type="entry name" value="Znf_C2H2_type"/>
</dbReference>
<organism evidence="3 4">
    <name type="scientific">Endocarpon pusillum</name>
    <dbReference type="NCBI Taxonomy" id="364733"/>
    <lineage>
        <taxon>Eukaryota</taxon>
        <taxon>Fungi</taxon>
        <taxon>Dikarya</taxon>
        <taxon>Ascomycota</taxon>
        <taxon>Pezizomycotina</taxon>
        <taxon>Eurotiomycetes</taxon>
        <taxon>Chaetothyriomycetidae</taxon>
        <taxon>Verrucariales</taxon>
        <taxon>Verrucariaceae</taxon>
        <taxon>Endocarpon</taxon>
    </lineage>
</organism>
<feature type="region of interest" description="Disordered" evidence="1">
    <location>
        <begin position="836"/>
        <end position="889"/>
    </location>
</feature>
<dbReference type="PANTHER" id="PTHR35391">
    <property type="entry name" value="C2H2-TYPE DOMAIN-CONTAINING PROTEIN-RELATED"/>
    <property type="match status" value="1"/>
</dbReference>
<gene>
    <name evidence="3" type="ORF">GJ744_003918</name>
</gene>
<feature type="region of interest" description="Disordered" evidence="1">
    <location>
        <begin position="717"/>
        <end position="738"/>
    </location>
</feature>
<dbReference type="PROSITE" id="PS00028">
    <property type="entry name" value="ZINC_FINGER_C2H2_1"/>
    <property type="match status" value="1"/>
</dbReference>
<keyword evidence="4" id="KW-1185">Reference proteome</keyword>
<evidence type="ECO:0000256" key="1">
    <source>
        <dbReference type="SAM" id="MobiDB-lite"/>
    </source>
</evidence>
<dbReference type="Proteomes" id="UP000606974">
    <property type="component" value="Unassembled WGS sequence"/>
</dbReference>
<dbReference type="Gene3D" id="3.30.160.60">
    <property type="entry name" value="Classic Zinc Finger"/>
    <property type="match status" value="1"/>
</dbReference>
<evidence type="ECO:0000313" key="4">
    <source>
        <dbReference type="Proteomes" id="UP000606974"/>
    </source>
</evidence>
<comment type="caution">
    <text evidence="3">The sequence shown here is derived from an EMBL/GenBank/DDBJ whole genome shotgun (WGS) entry which is preliminary data.</text>
</comment>
<feature type="region of interest" description="Disordered" evidence="1">
    <location>
        <begin position="617"/>
        <end position="683"/>
    </location>
</feature>
<feature type="domain" description="C2H2-type" evidence="2">
    <location>
        <begin position="386"/>
        <end position="408"/>
    </location>
</feature>
<proteinExistence type="predicted"/>
<dbReference type="AlphaFoldDB" id="A0A8H7E1V4"/>
<dbReference type="PANTHER" id="PTHR35391:SF7">
    <property type="entry name" value="C2H2-TYPE DOMAIN-CONTAINING PROTEIN"/>
    <property type="match status" value="1"/>
</dbReference>
<evidence type="ECO:0000259" key="2">
    <source>
        <dbReference type="PROSITE" id="PS00028"/>
    </source>
</evidence>
<feature type="compositionally biased region" description="Basic and acidic residues" evidence="1">
    <location>
        <begin position="872"/>
        <end position="884"/>
    </location>
</feature>
<reference evidence="3" key="1">
    <citation type="submission" date="2020-02" db="EMBL/GenBank/DDBJ databases">
        <authorList>
            <person name="Palmer J.M."/>
        </authorList>
    </citation>
    <scope>NUCLEOTIDE SEQUENCE</scope>
    <source>
        <strain evidence="3">EPUS1.4</strain>
        <tissue evidence="3">Thallus</tissue>
    </source>
</reference>
<dbReference type="InterPro" id="IPR058925">
    <property type="entry name" value="zf-C2H2_AcuF"/>
</dbReference>
<evidence type="ECO:0000313" key="3">
    <source>
        <dbReference type="EMBL" id="KAF7503396.1"/>
    </source>
</evidence>
<feature type="compositionally biased region" description="Polar residues" evidence="1">
    <location>
        <begin position="724"/>
        <end position="738"/>
    </location>
</feature>
<feature type="compositionally biased region" description="Basic and acidic residues" evidence="1">
    <location>
        <begin position="836"/>
        <end position="846"/>
    </location>
</feature>